<evidence type="ECO:0000313" key="5">
    <source>
        <dbReference type="Proteomes" id="UP000095280"/>
    </source>
</evidence>
<dbReference type="Pfam" id="PF14688">
    <property type="entry name" value="DUF4461"/>
    <property type="match status" value="1"/>
</dbReference>
<dbReference type="InterPro" id="IPR027989">
    <property type="entry name" value="DUF4461"/>
</dbReference>
<sequence length="513" mass="55707">QCWHPANGALMLLANTPNLALRICRRCCMTYSKALKSLKPLLQAVHPDLFETEPKVQAVNLASLQRLHLLLSDLSQGRVVRGSRHSFQFFLKRAGASGEAATLSVTASSGRLDDSVRQILGQLDGSASAGAAAQSASRPQEPPQSAFHWRSESPRSAGRPASSDLSSWLVSVAPEARSKSARSNQISDACGRLEAVLANRTGAASIRWQSDWTLGHYLRSLSALETLLSTRPGLGDRLRGRRVVFAPGKTGVGVMNSDRLLNPADVPEAWLAALLPDDASIKPQFDRICRLERAVSILLHGAQVVRHSSVHGALTLAEYEACLLRLVSGLAGLYRRLYSDRRFRKSFNRFDLTGKYDLAKLSVAVEDSSGHVTRSPTKPDWPVVVPARNPAFQLLEALIRLDAGDSEMGSDRQQSGGSRAANWSVVSELADQCVLKHSLDSVNVDSSLSAPDSVACLERLLMMPANSALKDLKIRVTRFRSVLESGEICVAGGCLGAVFSFRVMLVLRCLWEP</sequence>
<evidence type="ECO:0000259" key="3">
    <source>
        <dbReference type="Pfam" id="PF14687"/>
    </source>
</evidence>
<dbReference type="GO" id="GO:0005739">
    <property type="term" value="C:mitochondrion"/>
    <property type="evidence" value="ECO:0007669"/>
    <property type="project" value="TreeGrafter"/>
</dbReference>
<dbReference type="PANTHER" id="PTHR31596">
    <property type="entry name" value="T-CELL ACTIVATION INHIBITOR, MITOCHONDRIAL"/>
    <property type="match status" value="1"/>
</dbReference>
<feature type="signal peptide" evidence="2">
    <location>
        <begin position="1"/>
        <end position="20"/>
    </location>
</feature>
<accession>A0A1I8FMQ0</accession>
<dbReference type="InterPro" id="IPR027986">
    <property type="entry name" value="TCAIM"/>
</dbReference>
<proteinExistence type="predicted"/>
<evidence type="ECO:0000256" key="1">
    <source>
        <dbReference type="SAM" id="MobiDB-lite"/>
    </source>
</evidence>
<protein>
    <submittedName>
        <fullName evidence="6">HECT domain-containing protein</fullName>
    </submittedName>
</protein>
<keyword evidence="2" id="KW-0732">Signal</keyword>
<name>A0A1I8FMQ0_9PLAT</name>
<feature type="domain" description="DUF4460" evidence="3">
    <location>
        <begin position="32"/>
        <end position="97"/>
    </location>
</feature>
<organism evidence="5 6">
    <name type="scientific">Macrostomum lignano</name>
    <dbReference type="NCBI Taxonomy" id="282301"/>
    <lineage>
        <taxon>Eukaryota</taxon>
        <taxon>Metazoa</taxon>
        <taxon>Spiralia</taxon>
        <taxon>Lophotrochozoa</taxon>
        <taxon>Platyhelminthes</taxon>
        <taxon>Rhabditophora</taxon>
        <taxon>Macrostomorpha</taxon>
        <taxon>Macrostomida</taxon>
        <taxon>Macrostomidae</taxon>
        <taxon>Macrostomum</taxon>
    </lineage>
</organism>
<dbReference type="AlphaFoldDB" id="A0A1I8FMQ0"/>
<evidence type="ECO:0000313" key="6">
    <source>
        <dbReference type="WBParaSite" id="maker-unitig_41099-snap-gene-0.2-mRNA-1"/>
    </source>
</evidence>
<reference evidence="6" key="1">
    <citation type="submission" date="2016-11" db="UniProtKB">
        <authorList>
            <consortium name="WormBaseParasite"/>
        </authorList>
    </citation>
    <scope>IDENTIFICATION</scope>
</reference>
<feature type="domain" description="DUF4461" evidence="4">
    <location>
        <begin position="164"/>
        <end position="490"/>
    </location>
</feature>
<dbReference type="WBParaSite" id="maker-unitig_41099-snap-gene-0.2-mRNA-1">
    <property type="protein sequence ID" value="maker-unitig_41099-snap-gene-0.2-mRNA-1"/>
    <property type="gene ID" value="maker-unitig_41099-snap-gene-0.2"/>
</dbReference>
<dbReference type="Pfam" id="PF14687">
    <property type="entry name" value="DUF4460"/>
    <property type="match status" value="1"/>
</dbReference>
<keyword evidence="5" id="KW-1185">Reference proteome</keyword>
<evidence type="ECO:0000256" key="2">
    <source>
        <dbReference type="SAM" id="SignalP"/>
    </source>
</evidence>
<feature type="region of interest" description="Disordered" evidence="1">
    <location>
        <begin position="130"/>
        <end position="163"/>
    </location>
</feature>
<dbReference type="Proteomes" id="UP000095280">
    <property type="component" value="Unplaced"/>
</dbReference>
<dbReference type="PANTHER" id="PTHR31596:SF1">
    <property type="entry name" value="T-CELL ACTIVATION INHIBITOR, MITOCHONDRIAL"/>
    <property type="match status" value="1"/>
</dbReference>
<evidence type="ECO:0000259" key="4">
    <source>
        <dbReference type="Pfam" id="PF14688"/>
    </source>
</evidence>
<dbReference type="InterPro" id="IPR028031">
    <property type="entry name" value="DUF4460"/>
</dbReference>
<feature type="chain" id="PRO_5009318710" evidence="2">
    <location>
        <begin position="21"/>
        <end position="513"/>
    </location>
</feature>